<dbReference type="AlphaFoldDB" id="A0A3M4S8D6"/>
<evidence type="ECO:0000313" key="1">
    <source>
        <dbReference type="EMBL" id="RMR11220.1"/>
    </source>
</evidence>
<protein>
    <submittedName>
        <fullName evidence="1">Uncharacterized protein</fullName>
    </submittedName>
</protein>
<gene>
    <name evidence="1" type="ORF">ALP90_200237</name>
</gene>
<name>A0A3M4S8D6_PSEA0</name>
<sequence>MNFKNVHTGEGYNRTSRKNLILHALIEYERMYQTHRMLPQAVFERFSTTQHEFCEAIGCIAMRLAPINPDDIIEGDSFLTPVTIEEIDHLLHSPLYEVMSLPSHEGLTR</sequence>
<dbReference type="Proteomes" id="UP000271097">
    <property type="component" value="Unassembled WGS sequence"/>
</dbReference>
<proteinExistence type="predicted"/>
<reference evidence="1 2" key="1">
    <citation type="submission" date="2018-08" db="EMBL/GenBank/DDBJ databases">
        <title>Recombination of ecologically and evolutionarily significant loci maintains genetic cohesion in the Pseudomonas syringae species complex.</title>
        <authorList>
            <person name="Dillon M."/>
            <person name="Thakur S."/>
            <person name="Almeida R.N.D."/>
            <person name="Weir B.S."/>
            <person name="Guttman D.S."/>
        </authorList>
    </citation>
    <scope>NUCLEOTIDE SEQUENCE [LARGE SCALE GENOMIC DNA]</scope>
    <source>
        <strain evidence="1 2">ICMP 5931</strain>
    </source>
</reference>
<dbReference type="RefSeq" id="WP_233594132.1">
    <property type="nucleotide sequence ID" value="NZ_RBRS01000376.1"/>
</dbReference>
<evidence type="ECO:0000313" key="2">
    <source>
        <dbReference type="Proteomes" id="UP000271097"/>
    </source>
</evidence>
<organism evidence="1 2">
    <name type="scientific">Pseudomonas amygdali pv. ulmi</name>
    <dbReference type="NCBI Taxonomy" id="251720"/>
    <lineage>
        <taxon>Bacteria</taxon>
        <taxon>Pseudomonadati</taxon>
        <taxon>Pseudomonadota</taxon>
        <taxon>Gammaproteobacteria</taxon>
        <taxon>Pseudomonadales</taxon>
        <taxon>Pseudomonadaceae</taxon>
        <taxon>Pseudomonas</taxon>
        <taxon>Pseudomonas amygdali</taxon>
    </lineage>
</organism>
<comment type="caution">
    <text evidence="1">The sequence shown here is derived from an EMBL/GenBank/DDBJ whole genome shotgun (WGS) entry which is preliminary data.</text>
</comment>
<accession>A0A3M4S8D6</accession>
<dbReference type="EMBL" id="RBRS01000376">
    <property type="protein sequence ID" value="RMR11220.1"/>
    <property type="molecule type" value="Genomic_DNA"/>
</dbReference>